<evidence type="ECO:0000259" key="4">
    <source>
        <dbReference type="PROSITE" id="PS50835"/>
    </source>
</evidence>
<keyword evidence="2" id="KW-0391">Immunity</keyword>
<reference evidence="5 6" key="1">
    <citation type="submission" date="2024-02" db="EMBL/GenBank/DDBJ databases">
        <title>Chromosome-level genome assembly of the Eurasian Minnow (Phoxinus phoxinus).</title>
        <authorList>
            <person name="Oriowo T.O."/>
            <person name="Martin S."/>
            <person name="Stange M."/>
            <person name="Chrysostomakis Y."/>
            <person name="Brown T."/>
            <person name="Winkler S."/>
            <person name="Kukowka S."/>
            <person name="Myers E.W."/>
            <person name="Bohne A."/>
        </authorList>
    </citation>
    <scope>NUCLEOTIDE SEQUENCE [LARGE SCALE GENOMIC DNA]</scope>
    <source>
        <strain evidence="5">ZFMK-TIS-60720</strain>
        <tissue evidence="5">Whole Organism</tissue>
    </source>
</reference>
<dbReference type="EMBL" id="JAYKXH010000011">
    <property type="protein sequence ID" value="KAK7153390.1"/>
    <property type="molecule type" value="Genomic_DNA"/>
</dbReference>
<evidence type="ECO:0000256" key="3">
    <source>
        <dbReference type="SAM" id="SignalP"/>
    </source>
</evidence>
<dbReference type="SUPFAM" id="SSF48726">
    <property type="entry name" value="Immunoglobulin"/>
    <property type="match status" value="1"/>
</dbReference>
<dbReference type="GO" id="GO:0007166">
    <property type="term" value="P:cell surface receptor signaling pathway"/>
    <property type="evidence" value="ECO:0007669"/>
    <property type="project" value="TreeGrafter"/>
</dbReference>
<protein>
    <recommendedName>
        <fullName evidence="4">Ig-like domain-containing protein</fullName>
    </recommendedName>
</protein>
<dbReference type="Pfam" id="PF07686">
    <property type="entry name" value="V-set"/>
    <property type="match status" value="1"/>
</dbReference>
<dbReference type="PROSITE" id="PS50835">
    <property type="entry name" value="IG_LIKE"/>
    <property type="match status" value="1"/>
</dbReference>
<dbReference type="InterPro" id="IPR003599">
    <property type="entry name" value="Ig_sub"/>
</dbReference>
<dbReference type="PANTHER" id="PTHR23268">
    <property type="entry name" value="T-CELL RECEPTOR BETA CHAIN"/>
    <property type="match status" value="1"/>
</dbReference>
<gene>
    <name evidence="5" type="ORF">R3I93_011334</name>
</gene>
<dbReference type="GO" id="GO:0002376">
    <property type="term" value="P:immune system process"/>
    <property type="evidence" value="ECO:0007669"/>
    <property type="project" value="UniProtKB-KW"/>
</dbReference>
<feature type="signal peptide" evidence="3">
    <location>
        <begin position="1"/>
        <end position="18"/>
    </location>
</feature>
<feature type="chain" id="PRO_5042854577" description="Ig-like domain-containing protein" evidence="3">
    <location>
        <begin position="19"/>
        <end position="140"/>
    </location>
</feature>
<dbReference type="InterPro" id="IPR013783">
    <property type="entry name" value="Ig-like_fold"/>
</dbReference>
<dbReference type="InterPro" id="IPR007110">
    <property type="entry name" value="Ig-like_dom"/>
</dbReference>
<comment type="caution">
    <text evidence="5">The sequence shown here is derived from an EMBL/GenBank/DDBJ whole genome shotgun (WGS) entry which is preliminary data.</text>
</comment>
<feature type="domain" description="Ig-like" evidence="4">
    <location>
        <begin position="31"/>
        <end position="121"/>
    </location>
</feature>
<dbReference type="InterPro" id="IPR050413">
    <property type="entry name" value="TCR_beta_variable"/>
</dbReference>
<evidence type="ECO:0000313" key="6">
    <source>
        <dbReference type="Proteomes" id="UP001364617"/>
    </source>
</evidence>
<dbReference type="SMART" id="SM00406">
    <property type="entry name" value="IGv"/>
    <property type="match status" value="1"/>
</dbReference>
<evidence type="ECO:0000256" key="2">
    <source>
        <dbReference type="ARBA" id="ARBA00022859"/>
    </source>
</evidence>
<dbReference type="AlphaFoldDB" id="A0AAN9CXR2"/>
<keyword evidence="6" id="KW-1185">Reference proteome</keyword>
<dbReference type="Proteomes" id="UP001364617">
    <property type="component" value="Unassembled WGS sequence"/>
</dbReference>
<evidence type="ECO:0000313" key="5">
    <source>
        <dbReference type="EMBL" id="KAK7153390.1"/>
    </source>
</evidence>
<dbReference type="InterPro" id="IPR013106">
    <property type="entry name" value="Ig_V-set"/>
</dbReference>
<dbReference type="PANTHER" id="PTHR23268:SF102">
    <property type="entry name" value="IMMUNOGLOBULIN V-SET DOMAIN-CONTAINING PROTEIN"/>
    <property type="match status" value="1"/>
</dbReference>
<dbReference type="SMART" id="SM00409">
    <property type="entry name" value="IG"/>
    <property type="match status" value="1"/>
</dbReference>
<evidence type="ECO:0000256" key="1">
    <source>
        <dbReference type="ARBA" id="ARBA00022729"/>
    </source>
</evidence>
<keyword evidence="1 3" id="KW-0732">Signal</keyword>
<dbReference type="GO" id="GO:0005886">
    <property type="term" value="C:plasma membrane"/>
    <property type="evidence" value="ECO:0007669"/>
    <property type="project" value="TreeGrafter"/>
</dbReference>
<sequence>MVMLIIIKLIILLHISEASDVTQTPILWAPQGESSQMNCSHTKGATYFYMYWYRQRHGETMRLIAFTMANNNPDFGEFSPDKYSADKTVAERGSFTVSKLEPDDSGVYFCAVSEHSDTDLLCCCTKTYYKMTNIISSLTS</sequence>
<organism evidence="5 6">
    <name type="scientific">Phoxinus phoxinus</name>
    <name type="common">Eurasian minnow</name>
    <dbReference type="NCBI Taxonomy" id="58324"/>
    <lineage>
        <taxon>Eukaryota</taxon>
        <taxon>Metazoa</taxon>
        <taxon>Chordata</taxon>
        <taxon>Craniata</taxon>
        <taxon>Vertebrata</taxon>
        <taxon>Euteleostomi</taxon>
        <taxon>Actinopterygii</taxon>
        <taxon>Neopterygii</taxon>
        <taxon>Teleostei</taxon>
        <taxon>Ostariophysi</taxon>
        <taxon>Cypriniformes</taxon>
        <taxon>Leuciscidae</taxon>
        <taxon>Phoxininae</taxon>
        <taxon>Phoxinus</taxon>
    </lineage>
</organism>
<dbReference type="InterPro" id="IPR036179">
    <property type="entry name" value="Ig-like_dom_sf"/>
</dbReference>
<dbReference type="Gene3D" id="2.60.40.10">
    <property type="entry name" value="Immunoglobulins"/>
    <property type="match status" value="1"/>
</dbReference>
<name>A0AAN9CXR2_9TELE</name>
<accession>A0AAN9CXR2</accession>
<proteinExistence type="predicted"/>